<sequence length="123" mass="13562">MGLVDWLGVQITAAGLKSLIESFCPNKDLGHYPQQPGRPKIMMMIYNALTTTVHDRTMSYEKETISYVILCGRSFFNLSLTSDRSSALLGNLPKPNYNECSSGMPGLPSCAIETMKIPNKGKE</sequence>
<comment type="caution">
    <text evidence="1">The sequence shown here is derived from an EMBL/GenBank/DDBJ whole genome shotgun (WGS) entry which is preliminary data.</text>
</comment>
<reference evidence="1 2" key="1">
    <citation type="journal article" date="2021" name="Elife">
        <title>Chloroplast acquisition without the gene transfer in kleptoplastic sea slugs, Plakobranchus ocellatus.</title>
        <authorList>
            <person name="Maeda T."/>
            <person name="Takahashi S."/>
            <person name="Yoshida T."/>
            <person name="Shimamura S."/>
            <person name="Takaki Y."/>
            <person name="Nagai Y."/>
            <person name="Toyoda A."/>
            <person name="Suzuki Y."/>
            <person name="Arimoto A."/>
            <person name="Ishii H."/>
            <person name="Satoh N."/>
            <person name="Nishiyama T."/>
            <person name="Hasebe M."/>
            <person name="Maruyama T."/>
            <person name="Minagawa J."/>
            <person name="Obokata J."/>
            <person name="Shigenobu S."/>
        </authorList>
    </citation>
    <scope>NUCLEOTIDE SEQUENCE [LARGE SCALE GENOMIC DNA]</scope>
</reference>
<dbReference type="AlphaFoldDB" id="A0AAV3ZEN3"/>
<dbReference type="EMBL" id="BLXT01002298">
    <property type="protein sequence ID" value="GFN92838.1"/>
    <property type="molecule type" value="Genomic_DNA"/>
</dbReference>
<organism evidence="1 2">
    <name type="scientific">Plakobranchus ocellatus</name>
    <dbReference type="NCBI Taxonomy" id="259542"/>
    <lineage>
        <taxon>Eukaryota</taxon>
        <taxon>Metazoa</taxon>
        <taxon>Spiralia</taxon>
        <taxon>Lophotrochozoa</taxon>
        <taxon>Mollusca</taxon>
        <taxon>Gastropoda</taxon>
        <taxon>Heterobranchia</taxon>
        <taxon>Euthyneura</taxon>
        <taxon>Panpulmonata</taxon>
        <taxon>Sacoglossa</taxon>
        <taxon>Placobranchoidea</taxon>
        <taxon>Plakobranchidae</taxon>
        <taxon>Plakobranchus</taxon>
    </lineage>
</organism>
<proteinExistence type="predicted"/>
<keyword evidence="2" id="KW-1185">Reference proteome</keyword>
<gene>
    <name evidence="1" type="ORF">PoB_001934400</name>
</gene>
<evidence type="ECO:0000313" key="1">
    <source>
        <dbReference type="EMBL" id="GFN92838.1"/>
    </source>
</evidence>
<accession>A0AAV3ZEN3</accession>
<dbReference type="Proteomes" id="UP000735302">
    <property type="component" value="Unassembled WGS sequence"/>
</dbReference>
<protein>
    <submittedName>
        <fullName evidence="1">Uncharacterized protein</fullName>
    </submittedName>
</protein>
<name>A0AAV3ZEN3_9GAST</name>
<evidence type="ECO:0000313" key="2">
    <source>
        <dbReference type="Proteomes" id="UP000735302"/>
    </source>
</evidence>